<dbReference type="Proteomes" id="UP000476332">
    <property type="component" value="Unassembled WGS sequence"/>
</dbReference>
<accession>A0A6L9MJS7</accession>
<proteinExistence type="predicted"/>
<dbReference type="EMBL" id="JAAAMJ010000012">
    <property type="protein sequence ID" value="NDV87981.1"/>
    <property type="molecule type" value="Genomic_DNA"/>
</dbReference>
<comment type="caution">
    <text evidence="2">The sequence shown here is derived from an EMBL/GenBank/DDBJ whole genome shotgun (WGS) entry which is preliminary data.</text>
</comment>
<organism evidence="2 3">
    <name type="scientific">Aurantimonas aggregata</name>
    <dbReference type="NCBI Taxonomy" id="2047720"/>
    <lineage>
        <taxon>Bacteria</taxon>
        <taxon>Pseudomonadati</taxon>
        <taxon>Pseudomonadota</taxon>
        <taxon>Alphaproteobacteria</taxon>
        <taxon>Hyphomicrobiales</taxon>
        <taxon>Aurantimonadaceae</taxon>
        <taxon>Aurantimonas</taxon>
    </lineage>
</organism>
<sequence>MTPMSSENLKTAWRDVGITVEGISALVAALGVIVTVLYGIHKASSGATRAVTQDSGSDLPSMVTRYLNMLSNIDKNLGAAVDMLKRNDGSLEQAVEVVNAIRRSLDGTNLRQESMVDELEKIERTISRIEQGQGAAAQHVAAMKSHVEVQVQILAQIREEIKALRGSEYQRHRSS</sequence>
<keyword evidence="1" id="KW-1133">Transmembrane helix</keyword>
<protein>
    <submittedName>
        <fullName evidence="2">Uncharacterized protein</fullName>
    </submittedName>
</protein>
<evidence type="ECO:0000313" key="3">
    <source>
        <dbReference type="Proteomes" id="UP000476332"/>
    </source>
</evidence>
<name>A0A6L9MJS7_9HYPH</name>
<keyword evidence="3" id="KW-1185">Reference proteome</keyword>
<dbReference type="AlphaFoldDB" id="A0A6L9MJS7"/>
<keyword evidence="1" id="KW-0812">Transmembrane</keyword>
<evidence type="ECO:0000256" key="1">
    <source>
        <dbReference type="SAM" id="Phobius"/>
    </source>
</evidence>
<reference evidence="2 3" key="1">
    <citation type="submission" date="2020-01" db="EMBL/GenBank/DDBJ databases">
        <title>Genomes of bacteria type strains.</title>
        <authorList>
            <person name="Chen J."/>
            <person name="Zhu S."/>
            <person name="Chen J."/>
        </authorList>
    </citation>
    <scope>NUCLEOTIDE SEQUENCE [LARGE SCALE GENOMIC DNA]</scope>
    <source>
        <strain evidence="2 3">KCTC 52919</strain>
    </source>
</reference>
<evidence type="ECO:0000313" key="2">
    <source>
        <dbReference type="EMBL" id="NDV87981.1"/>
    </source>
</evidence>
<keyword evidence="1" id="KW-0472">Membrane</keyword>
<gene>
    <name evidence="2" type="ORF">GTW51_14850</name>
</gene>
<dbReference type="RefSeq" id="WP_163044818.1">
    <property type="nucleotide sequence ID" value="NZ_JAAAMJ010000012.1"/>
</dbReference>
<feature type="transmembrane region" description="Helical" evidence="1">
    <location>
        <begin position="20"/>
        <end position="40"/>
    </location>
</feature>